<evidence type="ECO:0000256" key="3">
    <source>
        <dbReference type="ARBA" id="ARBA00022840"/>
    </source>
</evidence>
<evidence type="ECO:0000256" key="1">
    <source>
        <dbReference type="ARBA" id="ARBA00022741"/>
    </source>
</evidence>
<dbReference type="InterPro" id="IPR027417">
    <property type="entry name" value="P-loop_NTPase"/>
</dbReference>
<feature type="domain" description="Helicase C-terminal" evidence="5">
    <location>
        <begin position="714"/>
        <end position="886"/>
    </location>
</feature>
<feature type="compositionally biased region" description="Polar residues" evidence="4">
    <location>
        <begin position="161"/>
        <end position="174"/>
    </location>
</feature>
<dbReference type="SUPFAM" id="SSF52540">
    <property type="entry name" value="P-loop containing nucleoside triphosphate hydrolases"/>
    <property type="match status" value="1"/>
</dbReference>
<protein>
    <recommendedName>
        <fullName evidence="5">Helicase C-terminal domain-containing protein</fullName>
    </recommendedName>
</protein>
<dbReference type="PANTHER" id="PTHR45626:SF22">
    <property type="entry name" value="DNA REPAIR PROTEIN RAD5"/>
    <property type="match status" value="1"/>
</dbReference>
<reference evidence="6" key="1">
    <citation type="journal article" date="2023" name="Mol. Phylogenet. Evol.">
        <title>Genome-scale phylogeny and comparative genomics of the fungal order Sordariales.</title>
        <authorList>
            <person name="Hensen N."/>
            <person name="Bonometti L."/>
            <person name="Westerberg I."/>
            <person name="Brannstrom I.O."/>
            <person name="Guillou S."/>
            <person name="Cros-Aarteil S."/>
            <person name="Calhoun S."/>
            <person name="Haridas S."/>
            <person name="Kuo A."/>
            <person name="Mondo S."/>
            <person name="Pangilinan J."/>
            <person name="Riley R."/>
            <person name="LaButti K."/>
            <person name="Andreopoulos B."/>
            <person name="Lipzen A."/>
            <person name="Chen C."/>
            <person name="Yan M."/>
            <person name="Daum C."/>
            <person name="Ng V."/>
            <person name="Clum A."/>
            <person name="Steindorff A."/>
            <person name="Ohm R.A."/>
            <person name="Martin F."/>
            <person name="Silar P."/>
            <person name="Natvig D.O."/>
            <person name="Lalanne C."/>
            <person name="Gautier V."/>
            <person name="Ament-Velasquez S.L."/>
            <person name="Kruys A."/>
            <person name="Hutchinson M.I."/>
            <person name="Powell A.J."/>
            <person name="Barry K."/>
            <person name="Miller A.N."/>
            <person name="Grigoriev I.V."/>
            <person name="Debuchy R."/>
            <person name="Gladieux P."/>
            <person name="Hiltunen Thoren M."/>
            <person name="Johannesson H."/>
        </authorList>
    </citation>
    <scope>NUCLEOTIDE SEQUENCE</scope>
    <source>
        <strain evidence="6">CBS 508.74</strain>
    </source>
</reference>
<dbReference type="Proteomes" id="UP001302812">
    <property type="component" value="Unassembled WGS sequence"/>
</dbReference>
<feature type="compositionally biased region" description="Basic and acidic residues" evidence="4">
    <location>
        <begin position="175"/>
        <end position="193"/>
    </location>
</feature>
<dbReference type="Pfam" id="PF00271">
    <property type="entry name" value="Helicase_C"/>
    <property type="match status" value="1"/>
</dbReference>
<dbReference type="InterPro" id="IPR001650">
    <property type="entry name" value="Helicase_C-like"/>
</dbReference>
<name>A0AAN6YRQ3_9PEZI</name>
<dbReference type="GeneID" id="89937751"/>
<dbReference type="GO" id="GO:0008094">
    <property type="term" value="F:ATP-dependent activity, acting on DNA"/>
    <property type="evidence" value="ECO:0007669"/>
    <property type="project" value="TreeGrafter"/>
</dbReference>
<feature type="region of interest" description="Disordered" evidence="4">
    <location>
        <begin position="139"/>
        <end position="241"/>
    </location>
</feature>
<evidence type="ECO:0000256" key="2">
    <source>
        <dbReference type="ARBA" id="ARBA00022801"/>
    </source>
</evidence>
<dbReference type="AlphaFoldDB" id="A0AAN6YRQ3"/>
<dbReference type="GO" id="GO:0005634">
    <property type="term" value="C:nucleus"/>
    <property type="evidence" value="ECO:0007669"/>
    <property type="project" value="TreeGrafter"/>
</dbReference>
<dbReference type="InterPro" id="IPR050628">
    <property type="entry name" value="SNF2_RAD54_helicase_TF"/>
</dbReference>
<evidence type="ECO:0000313" key="7">
    <source>
        <dbReference type="Proteomes" id="UP001302812"/>
    </source>
</evidence>
<proteinExistence type="predicted"/>
<reference evidence="6" key="2">
    <citation type="submission" date="2023-05" db="EMBL/GenBank/DDBJ databases">
        <authorList>
            <consortium name="Lawrence Berkeley National Laboratory"/>
            <person name="Steindorff A."/>
            <person name="Hensen N."/>
            <person name="Bonometti L."/>
            <person name="Westerberg I."/>
            <person name="Brannstrom I.O."/>
            <person name="Guillou S."/>
            <person name="Cros-Aarteil S."/>
            <person name="Calhoun S."/>
            <person name="Haridas S."/>
            <person name="Kuo A."/>
            <person name="Mondo S."/>
            <person name="Pangilinan J."/>
            <person name="Riley R."/>
            <person name="Labutti K."/>
            <person name="Andreopoulos B."/>
            <person name="Lipzen A."/>
            <person name="Chen C."/>
            <person name="Yanf M."/>
            <person name="Daum C."/>
            <person name="Ng V."/>
            <person name="Clum A."/>
            <person name="Ohm R."/>
            <person name="Martin F."/>
            <person name="Silar P."/>
            <person name="Natvig D."/>
            <person name="Lalanne C."/>
            <person name="Gautier V."/>
            <person name="Ament-Velasquez S.L."/>
            <person name="Kruys A."/>
            <person name="Hutchinson M.I."/>
            <person name="Powell A.J."/>
            <person name="Barry K."/>
            <person name="Miller A.N."/>
            <person name="Grigoriev I.V."/>
            <person name="Debuchy R."/>
            <person name="Gladieux P."/>
            <person name="Thoren M.H."/>
            <person name="Johannesson H."/>
        </authorList>
    </citation>
    <scope>NUCLEOTIDE SEQUENCE</scope>
    <source>
        <strain evidence="6">CBS 508.74</strain>
    </source>
</reference>
<dbReference type="EMBL" id="MU853342">
    <property type="protein sequence ID" value="KAK4112340.1"/>
    <property type="molecule type" value="Genomic_DNA"/>
</dbReference>
<organism evidence="6 7">
    <name type="scientific">Canariomyces notabilis</name>
    <dbReference type="NCBI Taxonomy" id="2074819"/>
    <lineage>
        <taxon>Eukaryota</taxon>
        <taxon>Fungi</taxon>
        <taxon>Dikarya</taxon>
        <taxon>Ascomycota</taxon>
        <taxon>Pezizomycotina</taxon>
        <taxon>Sordariomycetes</taxon>
        <taxon>Sordariomycetidae</taxon>
        <taxon>Sordariales</taxon>
        <taxon>Chaetomiaceae</taxon>
        <taxon>Canariomyces</taxon>
    </lineage>
</organism>
<keyword evidence="1" id="KW-0547">Nucleotide-binding</keyword>
<dbReference type="PROSITE" id="PS51194">
    <property type="entry name" value="HELICASE_CTER"/>
    <property type="match status" value="1"/>
</dbReference>
<evidence type="ECO:0000256" key="4">
    <source>
        <dbReference type="SAM" id="MobiDB-lite"/>
    </source>
</evidence>
<dbReference type="GO" id="GO:0016787">
    <property type="term" value="F:hydrolase activity"/>
    <property type="evidence" value="ECO:0007669"/>
    <property type="project" value="UniProtKB-KW"/>
</dbReference>
<dbReference type="GO" id="GO:0005524">
    <property type="term" value="F:ATP binding"/>
    <property type="evidence" value="ECO:0007669"/>
    <property type="project" value="UniProtKB-KW"/>
</dbReference>
<evidence type="ECO:0000259" key="5">
    <source>
        <dbReference type="PROSITE" id="PS51194"/>
    </source>
</evidence>
<keyword evidence="7" id="KW-1185">Reference proteome</keyword>
<dbReference type="PANTHER" id="PTHR45626">
    <property type="entry name" value="TRANSCRIPTION TERMINATION FACTOR 2-RELATED"/>
    <property type="match status" value="1"/>
</dbReference>
<dbReference type="Gene3D" id="3.40.50.300">
    <property type="entry name" value="P-loop containing nucleotide triphosphate hydrolases"/>
    <property type="match status" value="1"/>
</dbReference>
<keyword evidence="2" id="KW-0378">Hydrolase</keyword>
<gene>
    <name evidence="6" type="ORF">N656DRAFT_768495</name>
</gene>
<sequence>MASEHQTCFPADYARLTTLYVSAANWKTNQHRRARLTNFVSKNIREEFLEYSPRSYRWAELERWLTHCLGYDSRKHDIMFAPFGLEDDNAKQLSSAYEWEDLLSDITKHCVVVAWYTEVFLLIMPRDDPYEFRRPVDTEAPEFRNPWPGINITRTEEKTSDGSVSPRTITPSQTIKEDHSGSHDNQKSGDSDPAKTPSLAASAELSDKGGAGSEKPSLTQTAESPSFEIEGIKLQGAPRDTRRAFDFQNPWVETRLAPYPAGGRRPGAVAASPPTPGPPIMADIVDIAADDYAIADEEDDDYGAFDLSVIDTYVGSYNTGERNPSDWHTCLRFFNIDIADYQRRESLPTRNGPERKRVPIKKLPGMAVGLELADRLPNGPNIIVAPARSCAAMMRDAKTKLDLKHFKMRAAYEGANKDDQLSIVDIGLLRAKAPAKKAGVDEPKGYPYEQILGLDQYIITVSPESIPKLSNGPGAGAHMPGVVLMDEFHEYASSKDGRTSVWLHGLKRSALDSQSPTPLMYFVSGTPFGETPADIRPAIALFEKEAWSDEAHPLHDVTLGRFDDLTNTFDRLASLQANGEAIPFEDILEYRRRLDRIFKHTMVRRLGTGKFQNRNLTSIGPLKTTSASLPSRRPRPRAKESDILFAAMPAKTCYSSCGLRPPFPGIASSPASADFTFTVPEILSVLSGAEGKIAQTPYYRHIPTWAANSPKLETINKTVTTMLDDKSRIEGESAHAKKYCIFCPLEAEALLLYGYLLLRKAKEKRLKPVWIHSGMTQAERQQTIDSFLEPGNAPPNVLVAPMDLAGTGLNLQKAKYSTVTSPAWMKRDNQQAYYRIHRVGQKQNTTQQLLTCRWNPAERVILAKYEGRVVEGDDVWEVSNRFCGLAKGGLVDRHQEADGDTQ</sequence>
<accession>A0AAN6YRQ3</accession>
<comment type="caution">
    <text evidence="6">The sequence shown here is derived from an EMBL/GenBank/DDBJ whole genome shotgun (WGS) entry which is preliminary data.</text>
</comment>
<evidence type="ECO:0000313" key="6">
    <source>
        <dbReference type="EMBL" id="KAK4112340.1"/>
    </source>
</evidence>
<dbReference type="GO" id="GO:0006281">
    <property type="term" value="P:DNA repair"/>
    <property type="evidence" value="ECO:0007669"/>
    <property type="project" value="TreeGrafter"/>
</dbReference>
<keyword evidence="3" id="KW-0067">ATP-binding</keyword>
<dbReference type="RefSeq" id="XP_064669910.1">
    <property type="nucleotide sequence ID" value="XM_064813626.1"/>
</dbReference>